<reference evidence="5 6" key="1">
    <citation type="journal article" date="2016" name="Nat. Commun.">
        <title>Thousands of microbial genomes shed light on interconnected biogeochemical processes in an aquifer system.</title>
        <authorList>
            <person name="Anantharaman K."/>
            <person name="Brown C.T."/>
            <person name="Hug L.A."/>
            <person name="Sharon I."/>
            <person name="Castelle C.J."/>
            <person name="Probst A.J."/>
            <person name="Thomas B.C."/>
            <person name="Singh A."/>
            <person name="Wilkins M.J."/>
            <person name="Karaoz U."/>
            <person name="Brodie E.L."/>
            <person name="Williams K.H."/>
            <person name="Hubbard S.S."/>
            <person name="Banfield J.F."/>
        </authorList>
    </citation>
    <scope>NUCLEOTIDE SEQUENCE [LARGE SCALE GENOMIC DNA]</scope>
</reference>
<dbReference type="Gene3D" id="3.40.50.300">
    <property type="entry name" value="P-loop containing nucleotide triphosphate hydrolases"/>
    <property type="match status" value="1"/>
</dbReference>
<comment type="similarity">
    <text evidence="1">Belongs to the GSP E family.</text>
</comment>
<dbReference type="PANTHER" id="PTHR30258:SF2">
    <property type="entry name" value="COMG OPERON PROTEIN 1"/>
    <property type="match status" value="1"/>
</dbReference>
<dbReference type="Pfam" id="PF00437">
    <property type="entry name" value="T2SSE"/>
    <property type="match status" value="1"/>
</dbReference>
<dbReference type="CDD" id="cd01129">
    <property type="entry name" value="PulE-GspE-like"/>
    <property type="match status" value="1"/>
</dbReference>
<evidence type="ECO:0000256" key="1">
    <source>
        <dbReference type="ARBA" id="ARBA00006611"/>
    </source>
</evidence>
<evidence type="ECO:0000313" key="5">
    <source>
        <dbReference type="EMBL" id="OGM34317.1"/>
    </source>
</evidence>
<dbReference type="InterPro" id="IPR037257">
    <property type="entry name" value="T2SS_E_N_sf"/>
</dbReference>
<dbReference type="Gene3D" id="3.30.450.90">
    <property type="match status" value="1"/>
</dbReference>
<dbReference type="Pfam" id="PF05157">
    <property type="entry name" value="MshEN"/>
    <property type="match status" value="1"/>
</dbReference>
<accession>A0A1F7Z461</accession>
<evidence type="ECO:0000256" key="3">
    <source>
        <dbReference type="ARBA" id="ARBA00022840"/>
    </source>
</evidence>
<feature type="domain" description="AAA+ ATPase" evidence="4">
    <location>
        <begin position="327"/>
        <end position="448"/>
    </location>
</feature>
<dbReference type="GO" id="GO:0005886">
    <property type="term" value="C:plasma membrane"/>
    <property type="evidence" value="ECO:0007669"/>
    <property type="project" value="TreeGrafter"/>
</dbReference>
<dbReference type="Proteomes" id="UP000177169">
    <property type="component" value="Unassembled WGS sequence"/>
</dbReference>
<dbReference type="Gene3D" id="3.30.300.160">
    <property type="entry name" value="Type II secretion system, protein E, N-terminal domain"/>
    <property type="match status" value="1"/>
</dbReference>
<dbReference type="InterPro" id="IPR001482">
    <property type="entry name" value="T2SS/T4SS_dom"/>
</dbReference>
<dbReference type="SUPFAM" id="SSF52540">
    <property type="entry name" value="P-loop containing nucleoside triphosphate hydrolases"/>
    <property type="match status" value="1"/>
</dbReference>
<evidence type="ECO:0000313" key="6">
    <source>
        <dbReference type="Proteomes" id="UP000177169"/>
    </source>
</evidence>
<dbReference type="GO" id="GO:0005524">
    <property type="term" value="F:ATP binding"/>
    <property type="evidence" value="ECO:0007669"/>
    <property type="project" value="UniProtKB-KW"/>
</dbReference>
<sequence>MPAQNAKTDQTQANGDSSRTLADILVSYGALDAQKAKQVKLAEIQTGKSQEDILMSQKLVDETSLTKAKAELYDVPFIDLASVPVSPEALSLLPQEVAMRFKAFPVSVDPVAKQVVIAMTNPLDLTAIEFIEQKTGMLVKPQAAEPSKIETLISTGYTTSLAKEVSEALHEMDTGDKVMMLDVSKTGVIREEKVAEIVSHILGFAMKARASDVHVEPQETSTRVRYRIDGILQEKLTIPKELHEALVSRIKILSGMKIDEKRVPQDGRFNFRAESDEVDLRISTLPTAWGEKIVMRLLKKTGGIPSLSELGLRGRALKILQENILRPHGIILITGPTGSGKTTTLYSLISALNTSKVNILTLEDPIEYKIPGVNQVQINPAAGLTFASGLRSFLRQDPNIILVGEIRDQETADLAIQASLTGHLVFSTLHTNDAAGALPRLLDMHAEPFLLASTINCIVAQRVVRKIHDSCKIEYSPEPKVIEEVTNILGQLWRPAQPIKFYKGKGDPECGNSGYYGRVGVFEVLPVSEKIGRLILERNASGAIDKAAREEGMITMKQDGYLKVVEGITTIEEVLRVAQE</sequence>
<dbReference type="FunFam" id="3.40.50.300:FF:000398">
    <property type="entry name" value="Type IV pilus assembly ATPase PilB"/>
    <property type="match status" value="1"/>
</dbReference>
<gene>
    <name evidence="5" type="ORF">A3D01_00920</name>
</gene>
<dbReference type="SUPFAM" id="SSF160246">
    <property type="entry name" value="EspE N-terminal domain-like"/>
    <property type="match status" value="1"/>
</dbReference>
<dbReference type="STRING" id="1802505.A3D01_00920"/>
<dbReference type="InterPro" id="IPR003593">
    <property type="entry name" value="AAA+_ATPase"/>
</dbReference>
<comment type="caution">
    <text evidence="5">The sequence shown here is derived from an EMBL/GenBank/DDBJ whole genome shotgun (WGS) entry which is preliminary data.</text>
</comment>
<dbReference type="PANTHER" id="PTHR30258">
    <property type="entry name" value="TYPE II SECRETION SYSTEM PROTEIN GSPE-RELATED"/>
    <property type="match status" value="1"/>
</dbReference>
<protein>
    <recommendedName>
        <fullName evidence="4">AAA+ ATPase domain-containing protein</fullName>
    </recommendedName>
</protein>
<dbReference type="GO" id="GO:0016887">
    <property type="term" value="F:ATP hydrolysis activity"/>
    <property type="evidence" value="ECO:0007669"/>
    <property type="project" value="TreeGrafter"/>
</dbReference>
<name>A0A1F7Z461_9BACT</name>
<organism evidence="5 6">
    <name type="scientific">Candidatus Woesebacteria bacterium RIFCSPHIGHO2_02_FULL_39_13</name>
    <dbReference type="NCBI Taxonomy" id="1802505"/>
    <lineage>
        <taxon>Bacteria</taxon>
        <taxon>Candidatus Woeseibacteriota</taxon>
    </lineage>
</organism>
<dbReference type="SMART" id="SM00382">
    <property type="entry name" value="AAA"/>
    <property type="match status" value="1"/>
</dbReference>
<dbReference type="InterPro" id="IPR007831">
    <property type="entry name" value="T2SS_GspE_N"/>
</dbReference>
<dbReference type="AlphaFoldDB" id="A0A1F7Z461"/>
<evidence type="ECO:0000259" key="4">
    <source>
        <dbReference type="SMART" id="SM00382"/>
    </source>
</evidence>
<evidence type="ECO:0000256" key="2">
    <source>
        <dbReference type="ARBA" id="ARBA00022741"/>
    </source>
</evidence>
<dbReference type="InterPro" id="IPR027417">
    <property type="entry name" value="P-loop_NTPase"/>
</dbReference>
<keyword evidence="3" id="KW-0067">ATP-binding</keyword>
<dbReference type="EMBL" id="MGGR01000007">
    <property type="protein sequence ID" value="OGM34317.1"/>
    <property type="molecule type" value="Genomic_DNA"/>
</dbReference>
<proteinExistence type="inferred from homology"/>
<keyword evidence="2" id="KW-0547">Nucleotide-binding</keyword>